<keyword evidence="2" id="KW-1185">Reference proteome</keyword>
<proteinExistence type="predicted"/>
<sequence>MGRADWLRVLMVLLTICIVGSQSGCSLLVMANKMFLGDPKIKAQFKQRTGVDLIDEEKRVLVVCSTPEFLRTEHSAVGRDIIDGMYRRFRLHEIDCVNPSDVDGWLGRIGGVWDDASEIAQEFDTDYIIHIEIDEVAYLEENSPNFYRGNAHGMVSVYESRKTGAGRGAFLIFQHEYKSQYPIHYPMSSDNMSERTFAEKFNKRMADELARLFYDYRTSESVD</sequence>
<evidence type="ECO:0000313" key="2">
    <source>
        <dbReference type="Proteomes" id="UP000316095"/>
    </source>
</evidence>
<protein>
    <recommendedName>
        <fullName evidence="3">Lipoprotein</fullName>
    </recommendedName>
</protein>
<reference evidence="1 2" key="1">
    <citation type="submission" date="2019-02" db="EMBL/GenBank/DDBJ databases">
        <title>Deep-cultivation of Planctomycetes and their phenomic and genomic characterization uncovers novel biology.</title>
        <authorList>
            <person name="Wiegand S."/>
            <person name="Jogler M."/>
            <person name="Boedeker C."/>
            <person name="Pinto D."/>
            <person name="Vollmers J."/>
            <person name="Rivas-Marin E."/>
            <person name="Kohn T."/>
            <person name="Peeters S.H."/>
            <person name="Heuer A."/>
            <person name="Rast P."/>
            <person name="Oberbeckmann S."/>
            <person name="Bunk B."/>
            <person name="Jeske O."/>
            <person name="Meyerdierks A."/>
            <person name="Storesund J.E."/>
            <person name="Kallscheuer N."/>
            <person name="Luecker S."/>
            <person name="Lage O.M."/>
            <person name="Pohl T."/>
            <person name="Merkel B.J."/>
            <person name="Hornburger P."/>
            <person name="Mueller R.-W."/>
            <person name="Bruemmer F."/>
            <person name="Labrenz M."/>
            <person name="Spormann A.M."/>
            <person name="Op Den Camp H."/>
            <person name="Overmann J."/>
            <person name="Amann R."/>
            <person name="Jetten M.S.M."/>
            <person name="Mascher T."/>
            <person name="Medema M.H."/>
            <person name="Devos D.P."/>
            <person name="Kaster A.-K."/>
            <person name="Ovreas L."/>
            <person name="Rohde M."/>
            <person name="Galperin M.Y."/>
            <person name="Jogler C."/>
        </authorList>
    </citation>
    <scope>NUCLEOTIDE SEQUENCE [LARGE SCALE GENOMIC DNA]</scope>
    <source>
        <strain evidence="1 2">Pan54</strain>
    </source>
</reference>
<evidence type="ECO:0008006" key="3">
    <source>
        <dbReference type="Google" id="ProtNLM"/>
    </source>
</evidence>
<comment type="caution">
    <text evidence="1">The sequence shown here is derived from an EMBL/GenBank/DDBJ whole genome shotgun (WGS) entry which is preliminary data.</text>
</comment>
<dbReference type="OrthoDB" id="213748at2"/>
<accession>A0A5C5XQ04</accession>
<gene>
    <name evidence="1" type="ORF">Pan54_52570</name>
</gene>
<dbReference type="Proteomes" id="UP000316095">
    <property type="component" value="Unassembled WGS sequence"/>
</dbReference>
<dbReference type="EMBL" id="SJPG01000001">
    <property type="protein sequence ID" value="TWT64493.1"/>
    <property type="molecule type" value="Genomic_DNA"/>
</dbReference>
<evidence type="ECO:0000313" key="1">
    <source>
        <dbReference type="EMBL" id="TWT64493.1"/>
    </source>
</evidence>
<dbReference type="AlphaFoldDB" id="A0A5C5XQ04"/>
<name>A0A5C5XQ04_9PLAN</name>
<organism evidence="1 2">
    <name type="scientific">Rubinisphaera italica</name>
    <dbReference type="NCBI Taxonomy" id="2527969"/>
    <lineage>
        <taxon>Bacteria</taxon>
        <taxon>Pseudomonadati</taxon>
        <taxon>Planctomycetota</taxon>
        <taxon>Planctomycetia</taxon>
        <taxon>Planctomycetales</taxon>
        <taxon>Planctomycetaceae</taxon>
        <taxon>Rubinisphaera</taxon>
    </lineage>
</organism>
<dbReference type="RefSeq" id="WP_146506200.1">
    <property type="nucleotide sequence ID" value="NZ_SJPG01000001.1"/>
</dbReference>